<feature type="region of interest" description="Disordered" evidence="1">
    <location>
        <begin position="1"/>
        <end position="20"/>
    </location>
</feature>
<evidence type="ECO:0000256" key="1">
    <source>
        <dbReference type="SAM" id="MobiDB-lite"/>
    </source>
</evidence>
<gene>
    <name evidence="2" type="ORF">FRACYDRAFT_250556</name>
</gene>
<reference evidence="2 3" key="1">
    <citation type="submission" date="2016-09" db="EMBL/GenBank/DDBJ databases">
        <title>Extensive genetic diversity and differential bi-allelic expression allows diatom success in the polar Southern Ocean.</title>
        <authorList>
            <consortium name="DOE Joint Genome Institute"/>
            <person name="Mock T."/>
            <person name="Otillar R.P."/>
            <person name="Strauss J."/>
            <person name="Dupont C."/>
            <person name="Frickenhaus S."/>
            <person name="Maumus F."/>
            <person name="Mcmullan M."/>
            <person name="Sanges R."/>
            <person name="Schmutz J."/>
            <person name="Toseland A."/>
            <person name="Valas R."/>
            <person name="Veluchamy A."/>
            <person name="Ward B.J."/>
            <person name="Allen A."/>
            <person name="Barry K."/>
            <person name="Falciatore A."/>
            <person name="Ferrante M."/>
            <person name="Fortunato A.E."/>
            <person name="Gloeckner G."/>
            <person name="Gruber A."/>
            <person name="Hipkin R."/>
            <person name="Janech M."/>
            <person name="Kroth P."/>
            <person name="Leese F."/>
            <person name="Lindquist E."/>
            <person name="Lyon B.R."/>
            <person name="Martin J."/>
            <person name="Mayer C."/>
            <person name="Parker M."/>
            <person name="Quesneville H."/>
            <person name="Raymond J."/>
            <person name="Uhlig C."/>
            <person name="Valentin K.U."/>
            <person name="Worden A.Z."/>
            <person name="Armbrust E.V."/>
            <person name="Bowler C."/>
            <person name="Green B."/>
            <person name="Moulton V."/>
            <person name="Van Oosterhout C."/>
            <person name="Grigoriev I."/>
        </authorList>
    </citation>
    <scope>NUCLEOTIDE SEQUENCE [LARGE SCALE GENOMIC DNA]</scope>
    <source>
        <strain evidence="2 3">CCMP1102</strain>
    </source>
</reference>
<evidence type="ECO:0000313" key="2">
    <source>
        <dbReference type="EMBL" id="OEU07931.1"/>
    </source>
</evidence>
<organism evidence="2 3">
    <name type="scientific">Fragilariopsis cylindrus CCMP1102</name>
    <dbReference type="NCBI Taxonomy" id="635003"/>
    <lineage>
        <taxon>Eukaryota</taxon>
        <taxon>Sar</taxon>
        <taxon>Stramenopiles</taxon>
        <taxon>Ochrophyta</taxon>
        <taxon>Bacillariophyta</taxon>
        <taxon>Bacillariophyceae</taxon>
        <taxon>Bacillariophycidae</taxon>
        <taxon>Bacillariales</taxon>
        <taxon>Bacillariaceae</taxon>
        <taxon>Fragilariopsis</taxon>
    </lineage>
</organism>
<dbReference type="AlphaFoldDB" id="A0A1E7EPS1"/>
<keyword evidence="3" id="KW-1185">Reference proteome</keyword>
<dbReference type="KEGG" id="fcy:FRACYDRAFT_250556"/>
<name>A0A1E7EPS1_9STRA</name>
<proteinExistence type="predicted"/>
<dbReference type="EMBL" id="KV784383">
    <property type="protein sequence ID" value="OEU07931.1"/>
    <property type="molecule type" value="Genomic_DNA"/>
</dbReference>
<feature type="compositionally biased region" description="Low complexity" evidence="1">
    <location>
        <begin position="1"/>
        <end position="12"/>
    </location>
</feature>
<accession>A0A1E7EPS1</accession>
<dbReference type="Proteomes" id="UP000095751">
    <property type="component" value="Unassembled WGS sequence"/>
</dbReference>
<dbReference type="InParanoid" id="A0A1E7EPS1"/>
<sequence length="103" mass="11386">MTKKPCTPTTPTNNDSSSPLLRENIEMNNALDQVDRLFILDGNNNDDESLIPADDDSDIEGQRDDLSSSYVIQSAPNSANTFTTTRSIDDDVVLVDTHSNRKK</sequence>
<protein>
    <submittedName>
        <fullName evidence="2">Uncharacterized protein</fullName>
    </submittedName>
</protein>
<evidence type="ECO:0000313" key="3">
    <source>
        <dbReference type="Proteomes" id="UP000095751"/>
    </source>
</evidence>